<accession>A0ACC0MCZ7</accession>
<proteinExistence type="predicted"/>
<comment type="caution">
    <text evidence="1">The sequence shown here is derived from an EMBL/GenBank/DDBJ whole genome shotgun (WGS) entry which is preliminary data.</text>
</comment>
<sequence length="555" mass="60632">MVSQFHHLFIPFISLLFLLFPAAEPDLAADRAALLRLCPAIRGRTCRWNESDLSPCSWKGVSCNNKSTAVIYLRLPGCGLSGQIPPNSIGSLTNLQILSLRRNSLSGPLPPDLSSCTQLQRLFLQENKFSGQIPETLFALTNLVRLNLARNSFSGGISPGFNNLTMLRILELEYNNLTGSIPELNNLSRLREFNVSYNRLNGSIPSGLSKFSNDSFLNNTLCGSPLAACRSNNDGGKKLSTGAIIGIVVGSVIGLILILLVLFLLLRKRSPQKTPPQVETPLPPPPGKPPVSDIELGSPKPLIVREASGNGGSRNGDTVVVNGVQRGRGDGLVFFGEGSVPFALEDLLRAPAEVLGKGTSGSTYKAYLEGTAEEYRAALTWEIRTKIALGAAHGIEYLHSLGSNVSHGNIKSSNILLTDFYAASVSEYGICQLVSPSYTLDQNGYRAPEVTDYRKISQKADVYSFGVLLLELLTGKAPNHGFLNEKGVDLPRWVRSMSKENQTIDVFDQELLRHQNNTEEQMVQLLRVGIHCTSRQPEKRPPMVEVTREIRKVVI</sequence>
<name>A0ACC0MCZ7_RHOML</name>
<evidence type="ECO:0000313" key="1">
    <source>
        <dbReference type="EMBL" id="KAI8538835.1"/>
    </source>
</evidence>
<gene>
    <name evidence="1" type="ORF">RHMOL_Rhmol09G0134400</name>
</gene>
<reference evidence="1" key="1">
    <citation type="submission" date="2022-02" db="EMBL/GenBank/DDBJ databases">
        <title>Plant Genome Project.</title>
        <authorList>
            <person name="Zhang R.-G."/>
        </authorList>
    </citation>
    <scope>NUCLEOTIDE SEQUENCE</scope>
    <source>
        <strain evidence="1">AT1</strain>
    </source>
</reference>
<dbReference type="Proteomes" id="UP001062846">
    <property type="component" value="Chromosome 9"/>
</dbReference>
<organism evidence="1 2">
    <name type="scientific">Rhododendron molle</name>
    <name type="common">Chinese azalea</name>
    <name type="synonym">Azalea mollis</name>
    <dbReference type="NCBI Taxonomy" id="49168"/>
    <lineage>
        <taxon>Eukaryota</taxon>
        <taxon>Viridiplantae</taxon>
        <taxon>Streptophyta</taxon>
        <taxon>Embryophyta</taxon>
        <taxon>Tracheophyta</taxon>
        <taxon>Spermatophyta</taxon>
        <taxon>Magnoliopsida</taxon>
        <taxon>eudicotyledons</taxon>
        <taxon>Gunneridae</taxon>
        <taxon>Pentapetalae</taxon>
        <taxon>asterids</taxon>
        <taxon>Ericales</taxon>
        <taxon>Ericaceae</taxon>
        <taxon>Ericoideae</taxon>
        <taxon>Rhodoreae</taxon>
        <taxon>Rhododendron</taxon>
    </lineage>
</organism>
<protein>
    <submittedName>
        <fullName evidence="1">Uncharacterized protein</fullName>
    </submittedName>
</protein>
<dbReference type="EMBL" id="CM046396">
    <property type="protein sequence ID" value="KAI8538835.1"/>
    <property type="molecule type" value="Genomic_DNA"/>
</dbReference>
<evidence type="ECO:0000313" key="2">
    <source>
        <dbReference type="Proteomes" id="UP001062846"/>
    </source>
</evidence>
<keyword evidence="2" id="KW-1185">Reference proteome</keyword>